<dbReference type="InterPro" id="IPR004088">
    <property type="entry name" value="KH_dom_type_1"/>
</dbReference>
<evidence type="ECO:0000259" key="8">
    <source>
        <dbReference type="SMART" id="SM00322"/>
    </source>
</evidence>
<gene>
    <name evidence="9" type="ORF">SPHA_42157</name>
</gene>
<dbReference type="FunFam" id="3.30.1370.10:FF:000012">
    <property type="entry name" value="Mex-3 RNA-binding family member D"/>
    <property type="match status" value="1"/>
</dbReference>
<organism evidence="9 10">
    <name type="scientific">Acanthosepion pharaonis</name>
    <name type="common">Pharaoh cuttlefish</name>
    <name type="synonym">Sepia pharaonis</name>
    <dbReference type="NCBI Taxonomy" id="158019"/>
    <lineage>
        <taxon>Eukaryota</taxon>
        <taxon>Metazoa</taxon>
        <taxon>Spiralia</taxon>
        <taxon>Lophotrochozoa</taxon>
        <taxon>Mollusca</taxon>
        <taxon>Cephalopoda</taxon>
        <taxon>Coleoidea</taxon>
        <taxon>Decapodiformes</taxon>
        <taxon>Sepiida</taxon>
        <taxon>Sepiina</taxon>
        <taxon>Sepiidae</taxon>
        <taxon>Acanthosepion</taxon>
    </lineage>
</organism>
<dbReference type="InterPro" id="IPR047226">
    <property type="entry name" value="KH-I_MEX3_rpt2"/>
</dbReference>
<dbReference type="InterPro" id="IPR047228">
    <property type="entry name" value="KH-I_MEX3_rpt1"/>
</dbReference>
<feature type="domain" description="K Homology" evidence="8">
    <location>
        <begin position="135"/>
        <end position="203"/>
    </location>
</feature>
<dbReference type="EMBL" id="CAHIKZ030002046">
    <property type="protein sequence ID" value="CAE1280151.1"/>
    <property type="molecule type" value="Genomic_DNA"/>
</dbReference>
<evidence type="ECO:0000256" key="6">
    <source>
        <dbReference type="PROSITE-ProRule" id="PRU00117"/>
    </source>
</evidence>
<dbReference type="Gene3D" id="3.30.1370.10">
    <property type="entry name" value="K Homology domain, type 1"/>
    <property type="match status" value="2"/>
</dbReference>
<dbReference type="InterPro" id="IPR047227">
    <property type="entry name" value="MEX3"/>
</dbReference>
<dbReference type="InterPro" id="IPR036612">
    <property type="entry name" value="KH_dom_type_1_sf"/>
</dbReference>
<evidence type="ECO:0000256" key="2">
    <source>
        <dbReference type="ARBA" id="ARBA00004496"/>
    </source>
</evidence>
<dbReference type="GO" id="GO:0061630">
    <property type="term" value="F:ubiquitin protein ligase activity"/>
    <property type="evidence" value="ECO:0007669"/>
    <property type="project" value="UniProtKB-EC"/>
</dbReference>
<feature type="compositionally biased region" description="Polar residues" evidence="7">
    <location>
        <begin position="213"/>
        <end position="228"/>
    </location>
</feature>
<dbReference type="Proteomes" id="UP000597762">
    <property type="component" value="Unassembled WGS sequence"/>
</dbReference>
<comment type="subcellular location">
    <subcellularLocation>
        <location evidence="2">Cytoplasm</location>
    </subcellularLocation>
    <subcellularLocation>
        <location evidence="1">Nucleus</location>
    </subcellularLocation>
</comment>
<evidence type="ECO:0000256" key="1">
    <source>
        <dbReference type="ARBA" id="ARBA00004123"/>
    </source>
</evidence>
<keyword evidence="3" id="KW-0963">Cytoplasm</keyword>
<comment type="caution">
    <text evidence="9">The sequence shown here is derived from an EMBL/GenBank/DDBJ whole genome shotgun (WGS) entry which is preliminary data.</text>
</comment>
<dbReference type="AlphaFoldDB" id="A0A812CUZ1"/>
<feature type="domain" description="K Homology" evidence="8">
    <location>
        <begin position="238"/>
        <end position="305"/>
    </location>
</feature>
<keyword evidence="9" id="KW-0012">Acyltransferase</keyword>
<evidence type="ECO:0000313" key="9">
    <source>
        <dbReference type="EMBL" id="CAE1280151.1"/>
    </source>
</evidence>
<keyword evidence="6" id="KW-0694">RNA-binding</keyword>
<accession>A0A812CUZ1</accession>
<dbReference type="InterPro" id="IPR004087">
    <property type="entry name" value="KH_dom"/>
</dbReference>
<evidence type="ECO:0000256" key="3">
    <source>
        <dbReference type="ARBA" id="ARBA00022490"/>
    </source>
</evidence>
<dbReference type="GO" id="GO:0005634">
    <property type="term" value="C:nucleus"/>
    <property type="evidence" value="ECO:0007669"/>
    <property type="project" value="UniProtKB-SubCell"/>
</dbReference>
<dbReference type="PANTHER" id="PTHR23285">
    <property type="entry name" value="RING FINGER AND KH DOMAIN CONTAINING PROTEIN 1"/>
    <property type="match status" value="1"/>
</dbReference>
<reference evidence="9" key="1">
    <citation type="submission" date="2021-01" db="EMBL/GenBank/DDBJ databases">
        <authorList>
            <person name="Li R."/>
            <person name="Bekaert M."/>
        </authorList>
    </citation>
    <scope>NUCLEOTIDE SEQUENCE</scope>
    <source>
        <strain evidence="9">Farmed</strain>
    </source>
</reference>
<keyword evidence="10" id="KW-1185">Reference proteome</keyword>
<sequence>MHCYGNPLGERTLLTSHHPLCPTAPPTSPTAFPLLSLPDPYAAVLPLPVSQATTNLNPHHLLRRFSPVPGLVMPASLYTADMNANSGGLEDHRAMQLALELTMLAGLNADEDTNTNGLSTAAQTFEESAPRKRSANMTECVPVPSSEHVAEIVGRQGCKIKALRAKTNTYIKTPVRGEEPVFVVTGRKEDVAAAKREILSAADHFSQIRASRRNNSASGVSGTSSNLTPGPPSPNTPGQVTIQVRVPYRVVGLVVGPKGATIKRIQQQTHTYIVTPSRDKEPVFEVTGLPENVEKARQEIESHIAMRTGGIIESHHAQDENDFHTNGVDSGFHELGTDIGSVYSKTASSTSAFSTYTSSGLNGSLLSRRSQEPTIFNFPPVTSTTSKLTDTYNPLTNGFNAFNSFNIYDNDEGISSPSFDPVPSPAGLWPELNDTTAPGRGTSLASVFTSTGNNPTSTNTTSCSSVTNVPPLRRSSLGGSNTTPRLSPTLESASAMANGSGTGSLTATTLGGSSNSLDHHPMLRRIRSDPLTGSLAGVSTSFGPLPTCTNNYATTSTTVTTITSSCPDSPPGGGSVGSRPRRNCLVCSESEVVAALVPCGHNLFSSRNVCCCIYLICFGYFFFLPSPL</sequence>
<feature type="compositionally biased region" description="Polar residues" evidence="7">
    <location>
        <begin position="477"/>
        <end position="488"/>
    </location>
</feature>
<dbReference type="PANTHER" id="PTHR23285:SF7">
    <property type="entry name" value="LD09246P1"/>
    <property type="match status" value="1"/>
</dbReference>
<dbReference type="SUPFAM" id="SSF54791">
    <property type="entry name" value="Eukaryotic type KH-domain (KH-domain type I)"/>
    <property type="match status" value="2"/>
</dbReference>
<evidence type="ECO:0000256" key="5">
    <source>
        <dbReference type="ARBA" id="ARBA00023242"/>
    </source>
</evidence>
<protein>
    <submittedName>
        <fullName evidence="9">MEX3</fullName>
        <ecNumber evidence="9">2.3.2.27</ecNumber>
    </submittedName>
</protein>
<dbReference type="OrthoDB" id="427410at2759"/>
<proteinExistence type="predicted"/>
<dbReference type="GO" id="GO:0003723">
    <property type="term" value="F:RNA binding"/>
    <property type="evidence" value="ECO:0007669"/>
    <property type="project" value="UniProtKB-UniRule"/>
</dbReference>
<dbReference type="GO" id="GO:0005737">
    <property type="term" value="C:cytoplasm"/>
    <property type="evidence" value="ECO:0007669"/>
    <property type="project" value="UniProtKB-SubCell"/>
</dbReference>
<feature type="region of interest" description="Disordered" evidence="7">
    <location>
        <begin position="209"/>
        <end position="239"/>
    </location>
</feature>
<keyword evidence="4" id="KW-0677">Repeat</keyword>
<feature type="region of interest" description="Disordered" evidence="7">
    <location>
        <begin position="416"/>
        <end position="488"/>
    </location>
</feature>
<dbReference type="FunFam" id="3.30.1370.10:FF:000013">
    <property type="entry name" value="Mex-3 RNA-binding family member B"/>
    <property type="match status" value="1"/>
</dbReference>
<dbReference type="EC" id="2.3.2.27" evidence="9"/>
<dbReference type="CDD" id="cd22423">
    <property type="entry name" value="KH-I_MEX3_rpt1"/>
    <property type="match status" value="1"/>
</dbReference>
<keyword evidence="9" id="KW-0808">Transferase</keyword>
<dbReference type="PROSITE" id="PS50084">
    <property type="entry name" value="KH_TYPE_1"/>
    <property type="match status" value="2"/>
</dbReference>
<dbReference type="CDD" id="cd22424">
    <property type="entry name" value="KH-I_MEX3_rpt2"/>
    <property type="match status" value="1"/>
</dbReference>
<name>A0A812CUZ1_ACAPH</name>
<keyword evidence="5" id="KW-0539">Nucleus</keyword>
<evidence type="ECO:0000256" key="7">
    <source>
        <dbReference type="SAM" id="MobiDB-lite"/>
    </source>
</evidence>
<feature type="compositionally biased region" description="Low complexity" evidence="7">
    <location>
        <begin position="449"/>
        <end position="468"/>
    </location>
</feature>
<evidence type="ECO:0000256" key="4">
    <source>
        <dbReference type="ARBA" id="ARBA00022737"/>
    </source>
</evidence>
<dbReference type="Pfam" id="PF00013">
    <property type="entry name" value="KH_1"/>
    <property type="match status" value="2"/>
</dbReference>
<dbReference type="SMART" id="SM00322">
    <property type="entry name" value="KH"/>
    <property type="match status" value="2"/>
</dbReference>
<evidence type="ECO:0000313" key="10">
    <source>
        <dbReference type="Proteomes" id="UP000597762"/>
    </source>
</evidence>